<dbReference type="Proteomes" id="UP001320706">
    <property type="component" value="Unassembled WGS sequence"/>
</dbReference>
<comment type="caution">
    <text evidence="1">The sequence shown here is derived from an EMBL/GenBank/DDBJ whole genome shotgun (WGS) entry which is preliminary data.</text>
</comment>
<protein>
    <submittedName>
        <fullName evidence="1">Uncharacterized protein</fullName>
    </submittedName>
</protein>
<sequence length="462" mass="51072">MNPSPTRKFWSHTAYCGPRGQKVELDCCTNIDQSEEVAQEFLKERVLGFDLEWVPNNRRQKSTYNSIKSNISVIQLASESRIALFQIAMHRGSTVDQLLAPSLRQILESPSILKCGVNIVQADGKRLAAYMGLQPRGLLELSDLYRLVTPKEQSHAKPSRRGLVALATHVQDHLGLPLFKGKAVRCGNWDRELDWKQQQYAADDAYAGVMLYHKMELDRSRMEGAAPHPVVAWISQMGDGNVEVTFHGVEDTLKQDKAEVMSAPANHKDVVIVAPAPSMEKPKPARKGFRMPPGLELSETIMRSAATPHSLVKDENSPVFSSRSSSPAFEDEPIYPGLQTVSYPTLPTTSFSSDKSHTSNGLSTALQELDPNICTPNATRSSREPLQGTTKRLFSALRALRIRVRLAGSPLAADQILEDLAWCYPRNDYDLSLVPGGKDLASAVAKHSVDLLAFIQKHAPND</sequence>
<organism evidence="1 2">
    <name type="scientific">Zalaria obscura</name>
    <dbReference type="NCBI Taxonomy" id="2024903"/>
    <lineage>
        <taxon>Eukaryota</taxon>
        <taxon>Fungi</taxon>
        <taxon>Dikarya</taxon>
        <taxon>Ascomycota</taxon>
        <taxon>Pezizomycotina</taxon>
        <taxon>Dothideomycetes</taxon>
        <taxon>Dothideomycetidae</taxon>
        <taxon>Dothideales</taxon>
        <taxon>Zalariaceae</taxon>
        <taxon>Zalaria</taxon>
    </lineage>
</organism>
<evidence type="ECO:0000313" key="2">
    <source>
        <dbReference type="Proteomes" id="UP001320706"/>
    </source>
</evidence>
<name>A0ACC3SDQ0_9PEZI</name>
<proteinExistence type="predicted"/>
<gene>
    <name evidence="1" type="ORF">M8818_005272</name>
</gene>
<dbReference type="EMBL" id="JAMKPW020000030">
    <property type="protein sequence ID" value="KAK8203381.1"/>
    <property type="molecule type" value="Genomic_DNA"/>
</dbReference>
<evidence type="ECO:0000313" key="1">
    <source>
        <dbReference type="EMBL" id="KAK8203381.1"/>
    </source>
</evidence>
<reference evidence="1" key="1">
    <citation type="submission" date="2024-02" db="EMBL/GenBank/DDBJ databases">
        <title>Metagenome Assembled Genome of Zalaria obscura JY119.</title>
        <authorList>
            <person name="Vighnesh L."/>
            <person name="Jagadeeshwari U."/>
            <person name="Venkata Ramana C."/>
            <person name="Sasikala C."/>
        </authorList>
    </citation>
    <scope>NUCLEOTIDE SEQUENCE</scope>
    <source>
        <strain evidence="1">JY119</strain>
    </source>
</reference>
<accession>A0ACC3SDQ0</accession>
<keyword evidence="2" id="KW-1185">Reference proteome</keyword>